<keyword evidence="3" id="KW-1185">Reference proteome</keyword>
<reference evidence="2" key="1">
    <citation type="submission" date="2023-04" db="EMBL/GenBank/DDBJ databases">
        <authorList>
            <consortium name="ELIXIR-Norway"/>
        </authorList>
    </citation>
    <scope>NUCLEOTIDE SEQUENCE [LARGE SCALE GENOMIC DNA]</scope>
</reference>
<proteinExistence type="predicted"/>
<feature type="compositionally biased region" description="Basic and acidic residues" evidence="1">
    <location>
        <begin position="18"/>
        <end position="28"/>
    </location>
</feature>
<dbReference type="Proteomes" id="UP001176941">
    <property type="component" value="Chromosome 26"/>
</dbReference>
<evidence type="ECO:0000313" key="3">
    <source>
        <dbReference type="Proteomes" id="UP001176941"/>
    </source>
</evidence>
<dbReference type="EMBL" id="OX459962">
    <property type="protein sequence ID" value="CAI9166750.1"/>
    <property type="molecule type" value="Genomic_DNA"/>
</dbReference>
<feature type="region of interest" description="Disordered" evidence="1">
    <location>
        <begin position="1"/>
        <end position="30"/>
    </location>
</feature>
<evidence type="ECO:0000313" key="2">
    <source>
        <dbReference type="EMBL" id="CAI9166750.1"/>
    </source>
</evidence>
<protein>
    <recommendedName>
        <fullName evidence="4">Coiled-coil domain containing 179</fullName>
    </recommendedName>
</protein>
<evidence type="ECO:0008006" key="4">
    <source>
        <dbReference type="Google" id="ProtNLM"/>
    </source>
</evidence>
<feature type="region of interest" description="Disordered" evidence="1">
    <location>
        <begin position="54"/>
        <end position="75"/>
    </location>
</feature>
<sequence>MCLRCRGDDAVQVNPENSSRRHPAEVTERQTTAKRIEHMRNLWKQKRKFNKQFARPAPVPEPGLLVSAPLKLTDP</sequence>
<organism evidence="2 3">
    <name type="scientific">Rangifer tarandus platyrhynchus</name>
    <name type="common">Svalbard reindeer</name>
    <dbReference type="NCBI Taxonomy" id="3082113"/>
    <lineage>
        <taxon>Eukaryota</taxon>
        <taxon>Metazoa</taxon>
        <taxon>Chordata</taxon>
        <taxon>Craniata</taxon>
        <taxon>Vertebrata</taxon>
        <taxon>Euteleostomi</taxon>
        <taxon>Mammalia</taxon>
        <taxon>Eutheria</taxon>
        <taxon>Laurasiatheria</taxon>
        <taxon>Artiodactyla</taxon>
        <taxon>Ruminantia</taxon>
        <taxon>Pecora</taxon>
        <taxon>Cervidae</taxon>
        <taxon>Odocoileinae</taxon>
        <taxon>Rangifer</taxon>
    </lineage>
</organism>
<gene>
    <name evidence="2" type="ORF">MRATA1EN1_LOCUS15712</name>
</gene>
<evidence type="ECO:0000256" key="1">
    <source>
        <dbReference type="SAM" id="MobiDB-lite"/>
    </source>
</evidence>
<name>A0ABN8YYU1_RANTA</name>
<accession>A0ABN8YYU1</accession>